<dbReference type="InterPro" id="IPR005142">
    <property type="entry name" value="eRF1_3"/>
</dbReference>
<dbReference type="GeneID" id="38667811"/>
<dbReference type="Proteomes" id="UP000276741">
    <property type="component" value="Chromosome"/>
</dbReference>
<proteinExistence type="inferred from homology"/>
<comment type="cofactor">
    <cofactor evidence="1 9">
        <name>a divalent metal cation</name>
        <dbReference type="ChEBI" id="CHEBI:60240"/>
    </cofactor>
</comment>
<accession>A0A348B716</accession>
<comment type="similarity">
    <text evidence="3 9">Belongs to the eukaryotic release factor 1 family. Pelota subfamily.</text>
</comment>
<keyword evidence="6 9" id="KW-0479">Metal-binding</keyword>
<comment type="subcellular location">
    <subcellularLocation>
        <location evidence="2 9">Cytoplasm</location>
    </subcellularLocation>
</comment>
<dbReference type="SMART" id="SM01194">
    <property type="entry name" value="eRF1_1"/>
    <property type="match status" value="1"/>
</dbReference>
<dbReference type="Gene3D" id="3.30.420.60">
    <property type="entry name" value="eRF1 domain 2"/>
    <property type="match status" value="1"/>
</dbReference>
<dbReference type="AlphaFoldDB" id="A0A348B716"/>
<dbReference type="GO" id="GO:0046872">
    <property type="term" value="F:metal ion binding"/>
    <property type="evidence" value="ECO:0007669"/>
    <property type="project" value="UniProtKB-UniRule"/>
</dbReference>
<dbReference type="GO" id="GO:0032790">
    <property type="term" value="P:ribosome disassembly"/>
    <property type="evidence" value="ECO:0007669"/>
    <property type="project" value="TreeGrafter"/>
</dbReference>
<reference evidence="12" key="1">
    <citation type="submission" date="2018-04" db="EMBL/GenBank/DDBJ databases">
        <title>Complete genome sequence of Sulfodiicoccus acidiphilus strain HS-1.</title>
        <authorList>
            <person name="Sakai H.D."/>
            <person name="Kurosawa N."/>
        </authorList>
    </citation>
    <scope>NUCLEOTIDE SEQUENCE [LARGE SCALE GENOMIC DNA]</scope>
    <source>
        <strain evidence="12">HS-1</strain>
    </source>
</reference>
<evidence type="ECO:0000313" key="11">
    <source>
        <dbReference type="EMBL" id="BBD73968.1"/>
    </source>
</evidence>
<dbReference type="NCBIfam" id="TIGR00111">
    <property type="entry name" value="pelota"/>
    <property type="match status" value="1"/>
</dbReference>
<dbReference type="Pfam" id="PF26356">
    <property type="entry name" value="Pelota_N"/>
    <property type="match status" value="1"/>
</dbReference>
<evidence type="ECO:0000256" key="9">
    <source>
        <dbReference type="HAMAP-Rule" id="MF_01853"/>
    </source>
</evidence>
<evidence type="ECO:0000256" key="5">
    <source>
        <dbReference type="ARBA" id="ARBA00022722"/>
    </source>
</evidence>
<dbReference type="EC" id="3.1.-.-" evidence="9"/>
<evidence type="ECO:0000259" key="10">
    <source>
        <dbReference type="SMART" id="SM01194"/>
    </source>
</evidence>
<dbReference type="InterPro" id="IPR005140">
    <property type="entry name" value="eRF1_Pelota-like_N"/>
</dbReference>
<dbReference type="RefSeq" id="WP_126451193.1">
    <property type="nucleotide sequence ID" value="NZ_AP018553.1"/>
</dbReference>
<dbReference type="PANTHER" id="PTHR10853">
    <property type="entry name" value="PELOTA"/>
    <property type="match status" value="1"/>
</dbReference>
<keyword evidence="8 9" id="KW-0378">Hydrolase</keyword>
<evidence type="ECO:0000313" key="12">
    <source>
        <dbReference type="Proteomes" id="UP000276741"/>
    </source>
</evidence>
<dbReference type="InterPro" id="IPR023521">
    <property type="entry name" value="Pelota_arc"/>
</dbReference>
<dbReference type="SUPFAM" id="SSF159065">
    <property type="entry name" value="Dom34/Pelota N-terminal domain-like"/>
    <property type="match status" value="1"/>
</dbReference>
<gene>
    <name evidence="9" type="primary">pelA</name>
    <name evidence="11" type="ORF">HS1genome_2357</name>
</gene>
<evidence type="ECO:0000256" key="3">
    <source>
        <dbReference type="ARBA" id="ARBA00009504"/>
    </source>
</evidence>
<keyword evidence="4 9" id="KW-0963">Cytoplasm</keyword>
<evidence type="ECO:0000256" key="2">
    <source>
        <dbReference type="ARBA" id="ARBA00004496"/>
    </source>
</evidence>
<dbReference type="PANTHER" id="PTHR10853:SF0">
    <property type="entry name" value="PROTEIN PELOTA HOMOLOG"/>
    <property type="match status" value="1"/>
</dbReference>
<evidence type="ECO:0000256" key="6">
    <source>
        <dbReference type="ARBA" id="ARBA00022723"/>
    </source>
</evidence>
<comment type="function">
    <text evidence="9">May function in recognizing stalled ribosomes, interact with stem-loop structures in stalled mRNA molecules, and effect endonucleolytic cleavage of the mRNA. May play a role in the release non-functional ribosomes and degradation of damaged mRNAs. Has endoribonuclease activity.</text>
</comment>
<dbReference type="GO" id="GO:0070966">
    <property type="term" value="P:nuclear-transcribed mRNA catabolic process, no-go decay"/>
    <property type="evidence" value="ECO:0007669"/>
    <property type="project" value="InterPro"/>
</dbReference>
<evidence type="ECO:0000256" key="7">
    <source>
        <dbReference type="ARBA" id="ARBA00022759"/>
    </source>
</evidence>
<dbReference type="GO" id="GO:0071025">
    <property type="term" value="P:RNA surveillance"/>
    <property type="evidence" value="ECO:0007669"/>
    <property type="project" value="InterPro"/>
</dbReference>
<organism evidence="11 12">
    <name type="scientific">Sulfodiicoccus acidiphilus</name>
    <dbReference type="NCBI Taxonomy" id="1670455"/>
    <lineage>
        <taxon>Archaea</taxon>
        <taxon>Thermoproteota</taxon>
        <taxon>Thermoprotei</taxon>
        <taxon>Sulfolobales</taxon>
        <taxon>Sulfolobaceae</taxon>
        <taxon>Sulfodiicoccus</taxon>
    </lineage>
</organism>
<comment type="domain">
    <text evidence="9">The N-terminal domain has the RNA-binding Sm fold. It harbors the endoribonuclease activity.</text>
</comment>
<keyword evidence="7 9" id="KW-0255">Endonuclease</keyword>
<dbReference type="OrthoDB" id="31300at2157"/>
<dbReference type="GO" id="GO:0070651">
    <property type="term" value="P:nonfunctional rRNA decay"/>
    <property type="evidence" value="ECO:0007669"/>
    <property type="project" value="TreeGrafter"/>
</dbReference>
<dbReference type="GO" id="GO:0070481">
    <property type="term" value="P:nuclear-transcribed mRNA catabolic process, non-stop decay"/>
    <property type="evidence" value="ECO:0007669"/>
    <property type="project" value="InterPro"/>
</dbReference>
<dbReference type="Pfam" id="PF03465">
    <property type="entry name" value="eRF1_3"/>
    <property type="match status" value="1"/>
</dbReference>
<dbReference type="GO" id="GO:0005737">
    <property type="term" value="C:cytoplasm"/>
    <property type="evidence" value="ECO:0007669"/>
    <property type="project" value="UniProtKB-SubCell"/>
</dbReference>
<feature type="domain" description="eRF1/Pelota-like N-terminal" evidence="10">
    <location>
        <begin position="1"/>
        <end position="123"/>
    </location>
</feature>
<dbReference type="GO" id="GO:0004519">
    <property type="term" value="F:endonuclease activity"/>
    <property type="evidence" value="ECO:0007669"/>
    <property type="project" value="UniProtKB-UniRule"/>
</dbReference>
<protein>
    <recommendedName>
        <fullName evidence="9">Protein pelota homolog</fullName>
        <ecNumber evidence="9">3.1.-.-</ecNumber>
    </recommendedName>
</protein>
<evidence type="ECO:0000256" key="4">
    <source>
        <dbReference type="ARBA" id="ARBA00022490"/>
    </source>
</evidence>
<dbReference type="FunFam" id="2.30.30.870:FF:000002">
    <property type="entry name" value="Protein pelota homolog"/>
    <property type="match status" value="1"/>
</dbReference>
<dbReference type="SUPFAM" id="SSF53137">
    <property type="entry name" value="Translational machinery components"/>
    <property type="match status" value="1"/>
</dbReference>
<dbReference type="SUPFAM" id="SSF55315">
    <property type="entry name" value="L30e-like"/>
    <property type="match status" value="1"/>
</dbReference>
<dbReference type="HAMAP" id="MF_01853">
    <property type="entry name" value="PelO"/>
    <property type="match status" value="1"/>
</dbReference>
<dbReference type="InterPro" id="IPR038069">
    <property type="entry name" value="Pelota/DOM34_N"/>
</dbReference>
<dbReference type="InterPro" id="IPR004405">
    <property type="entry name" value="TF_pelota"/>
</dbReference>
<dbReference type="EMBL" id="AP018553">
    <property type="protein sequence ID" value="BBD73968.1"/>
    <property type="molecule type" value="Genomic_DNA"/>
</dbReference>
<evidence type="ECO:0000256" key="8">
    <source>
        <dbReference type="ARBA" id="ARBA00022801"/>
    </source>
</evidence>
<keyword evidence="12" id="KW-1185">Reference proteome</keyword>
<dbReference type="Gene3D" id="2.30.30.870">
    <property type="entry name" value="Pelota, domain A"/>
    <property type="match status" value="1"/>
</dbReference>
<evidence type="ECO:0000256" key="1">
    <source>
        <dbReference type="ARBA" id="ARBA00001968"/>
    </source>
</evidence>
<name>A0A348B716_9CREN</name>
<dbReference type="GO" id="GO:0016787">
    <property type="term" value="F:hydrolase activity"/>
    <property type="evidence" value="ECO:0007669"/>
    <property type="project" value="UniProtKB-KW"/>
</dbReference>
<dbReference type="KEGG" id="sacd:HS1genome_2357"/>
<dbReference type="InterPro" id="IPR029064">
    <property type="entry name" value="Ribosomal_eL30-like_sf"/>
</dbReference>
<keyword evidence="5 9" id="KW-0540">Nuclease</keyword>
<dbReference type="Gene3D" id="3.30.1330.30">
    <property type="match status" value="1"/>
</dbReference>
<dbReference type="InterPro" id="IPR042226">
    <property type="entry name" value="eFR1_2_sf"/>
</dbReference>
<sequence length="342" mass="38912">MRILELDEKRGIMKLVAETEDDLWVLYLSLEKGDEVIAATTRDVSIGGESRRVPMVISIRVEKAEFQQYTNRLRIHGVILDAPERFGVKGQYHTINLDLNREVVIIKEKWPKYIIERIKRQAERARRVLLLLTDYDEYLIAVPMLQGLKILVEAEMRPPNKEQSQVEENLEMVVRDATSFASTYSSEVIVVAGPGNFKDLVAQRLRGKYSVYVEHVHSATRNGLSELLRRDVMKLVMRDYEISEGVKVFERVKDLIGRGSGLVTYGKSQVMEAATLGAVSELLVVEDLLATEDVEGRKSAEKIMEEVESKGGKIWIVPKDSPIYHQVRNLTGVVATLRFQLN</sequence>
<dbReference type="InterPro" id="IPR058547">
    <property type="entry name" value="Pelota_N"/>
</dbReference>
<comment type="subunit">
    <text evidence="9">Monomer.</text>
</comment>